<comment type="caution">
    <text evidence="2">The sequence shown here is derived from an EMBL/GenBank/DDBJ whole genome shotgun (WGS) entry which is preliminary data.</text>
</comment>
<evidence type="ECO:0000313" key="2">
    <source>
        <dbReference type="EMBL" id="MDX7989555.1"/>
    </source>
</evidence>
<dbReference type="Gene3D" id="3.30.930.30">
    <property type="match status" value="1"/>
</dbReference>
<accession>A0ABU4SFG7</accession>
<gene>
    <name evidence="2" type="ORF">FE392_20125</name>
</gene>
<protein>
    <submittedName>
        <fullName evidence="2">Plasmid recombination protein</fullName>
    </submittedName>
</protein>
<proteinExistence type="predicted"/>
<feature type="non-terminal residue" evidence="2">
    <location>
        <position position="49"/>
    </location>
</feature>
<dbReference type="Proteomes" id="UP001271890">
    <property type="component" value="Unassembled WGS sequence"/>
</dbReference>
<dbReference type="RefSeq" id="WP_369292880.1">
    <property type="nucleotide sequence ID" value="NZ_VCDN01000281.1"/>
</dbReference>
<dbReference type="InterPro" id="IPR001668">
    <property type="entry name" value="Mob_Pre"/>
</dbReference>
<dbReference type="Pfam" id="PF01076">
    <property type="entry name" value="Mob_Pre"/>
    <property type="match status" value="1"/>
</dbReference>
<evidence type="ECO:0000313" key="3">
    <source>
        <dbReference type="Proteomes" id="UP001271890"/>
    </source>
</evidence>
<evidence type="ECO:0000256" key="1">
    <source>
        <dbReference type="SAM" id="MobiDB-lite"/>
    </source>
</evidence>
<feature type="region of interest" description="Disordered" evidence="1">
    <location>
        <begin position="18"/>
        <end position="49"/>
    </location>
</feature>
<reference evidence="3" key="1">
    <citation type="journal article" date="2024" name="Toxins">
        <title>Genome Sequence Analysis of Native Xenorhabdus Strains Isolated from Entomopathogenic Nematodes in Argentina.</title>
        <authorList>
            <person name="Palma L."/>
            <person name="Frizzo L."/>
            <person name="Kaiser S."/>
            <person name="Berry C."/>
            <person name="Caballero P."/>
            <person name="Bode H.B."/>
            <person name="Del Valle E.E."/>
        </authorList>
    </citation>
    <scope>NUCLEOTIDE SEQUENCE [LARGE SCALE GENOMIC DNA]</scope>
    <source>
        <strain evidence="3">12</strain>
    </source>
</reference>
<sequence>MNKFAIIHMQKFQISDVQGIQKHNQRQGKSKSNLDIDYSKSEQNYDLLN</sequence>
<organism evidence="2 3">
    <name type="scientific">Xenorhabdus santafensis</name>
    <dbReference type="NCBI Taxonomy" id="2582833"/>
    <lineage>
        <taxon>Bacteria</taxon>
        <taxon>Pseudomonadati</taxon>
        <taxon>Pseudomonadota</taxon>
        <taxon>Gammaproteobacteria</taxon>
        <taxon>Enterobacterales</taxon>
        <taxon>Morganellaceae</taxon>
        <taxon>Xenorhabdus</taxon>
    </lineage>
</organism>
<name>A0ABU4SFG7_9GAMM</name>
<keyword evidence="3" id="KW-1185">Reference proteome</keyword>
<dbReference type="EMBL" id="VCDN01000281">
    <property type="protein sequence ID" value="MDX7989555.1"/>
    <property type="molecule type" value="Genomic_DNA"/>
</dbReference>